<dbReference type="PANTHER" id="PTHR42109:SF3">
    <property type="entry name" value="INTEGRAL MEMBRANE PROTEIN (AFU_ORTHOLOGUE AFUA_5G00100)"/>
    <property type="match status" value="1"/>
</dbReference>
<feature type="transmembrane region" description="Helical" evidence="1">
    <location>
        <begin position="32"/>
        <end position="51"/>
    </location>
</feature>
<reference evidence="3 4" key="1">
    <citation type="journal article" date="2016" name="BMC Genomics">
        <title>Comparative genomic and transcriptomic analyses of the Fuzhuan brick tea-fermentation fungus Aspergillus cristatus.</title>
        <authorList>
            <person name="Ge Y."/>
            <person name="Wang Y."/>
            <person name="Liu Y."/>
            <person name="Tan Y."/>
            <person name="Ren X."/>
            <person name="Zhang X."/>
            <person name="Hyde K.D."/>
            <person name="Liu Y."/>
            <person name="Liu Z."/>
        </authorList>
    </citation>
    <scope>NUCLEOTIDE SEQUENCE [LARGE SCALE GENOMIC DNA]</scope>
    <source>
        <strain evidence="3 4">GZAAS20.1005</strain>
    </source>
</reference>
<dbReference type="PANTHER" id="PTHR42109">
    <property type="entry name" value="UNPLACED GENOMIC SCAFFOLD UM_SCAF_CONTIG_1.265, WHOLE GENOME SHOTGUN SEQUENCE"/>
    <property type="match status" value="1"/>
</dbReference>
<feature type="transmembrane region" description="Helical" evidence="1">
    <location>
        <begin position="96"/>
        <end position="116"/>
    </location>
</feature>
<dbReference type="InterPro" id="IPR056119">
    <property type="entry name" value="DUF7702"/>
</dbReference>
<feature type="transmembrane region" description="Helical" evidence="1">
    <location>
        <begin position="57"/>
        <end position="75"/>
    </location>
</feature>
<evidence type="ECO:0000256" key="1">
    <source>
        <dbReference type="SAM" id="Phobius"/>
    </source>
</evidence>
<evidence type="ECO:0000313" key="4">
    <source>
        <dbReference type="Proteomes" id="UP000094569"/>
    </source>
</evidence>
<feature type="transmembrane region" description="Helical" evidence="1">
    <location>
        <begin position="210"/>
        <end position="233"/>
    </location>
</feature>
<name>A0A1E3B8K0_ASPCR</name>
<keyword evidence="1" id="KW-0472">Membrane</keyword>
<evidence type="ECO:0000259" key="2">
    <source>
        <dbReference type="Pfam" id="PF24800"/>
    </source>
</evidence>
<comment type="caution">
    <text evidence="3">The sequence shown here is derived from an EMBL/GenBank/DDBJ whole genome shotgun (WGS) entry which is preliminary data.</text>
</comment>
<dbReference type="Pfam" id="PF24800">
    <property type="entry name" value="DUF7702"/>
    <property type="match status" value="1"/>
</dbReference>
<proteinExistence type="predicted"/>
<protein>
    <recommendedName>
        <fullName evidence="2">DUF7702 domain-containing protein</fullName>
    </recommendedName>
</protein>
<feature type="transmembrane region" description="Helical" evidence="1">
    <location>
        <begin position="6"/>
        <end position="25"/>
    </location>
</feature>
<feature type="transmembrane region" description="Helical" evidence="1">
    <location>
        <begin position="169"/>
        <end position="190"/>
    </location>
</feature>
<keyword evidence="4" id="KW-1185">Reference proteome</keyword>
<dbReference type="OrthoDB" id="2560628at2759"/>
<accession>A0A1E3B8K0</accession>
<evidence type="ECO:0000313" key="3">
    <source>
        <dbReference type="EMBL" id="ODM17208.1"/>
    </source>
</evidence>
<dbReference type="VEuPathDB" id="FungiDB:SI65_07607"/>
<feature type="domain" description="DUF7702" evidence="2">
    <location>
        <begin position="3"/>
        <end position="235"/>
    </location>
</feature>
<organism evidence="3 4">
    <name type="scientific">Aspergillus cristatus</name>
    <name type="common">Chinese Fuzhuan brick tea-fermentation fungus</name>
    <name type="synonym">Eurotium cristatum</name>
    <dbReference type="NCBI Taxonomy" id="573508"/>
    <lineage>
        <taxon>Eukaryota</taxon>
        <taxon>Fungi</taxon>
        <taxon>Dikarya</taxon>
        <taxon>Ascomycota</taxon>
        <taxon>Pezizomycotina</taxon>
        <taxon>Eurotiomycetes</taxon>
        <taxon>Eurotiomycetidae</taxon>
        <taxon>Eurotiales</taxon>
        <taxon>Aspergillaceae</taxon>
        <taxon>Aspergillus</taxon>
        <taxon>Aspergillus subgen. Aspergillus</taxon>
    </lineage>
</organism>
<gene>
    <name evidence="3" type="ORF">SI65_07607</name>
</gene>
<dbReference type="Proteomes" id="UP000094569">
    <property type="component" value="Unassembled WGS sequence"/>
</dbReference>
<keyword evidence="1" id="KW-0812">Transmembrane</keyword>
<dbReference type="AlphaFoldDB" id="A0A1E3B8K0"/>
<sequence>MADSLSIATCAIYAVLFIPVLYLLVRHARFGLAGWLLLLIFCIIRIVGGALEISHTGTAAGIVSSVGLSPLLLATNGILHESRIYRIRTVGWKVPAIFEFLVHGLVAAGVVLTAIGSSKLQRLDGSIDSAEKMVKVGIALLTAAWGILVVLAGLSFAASRTKYDAVVRAGTILLYSACLALVFSGIRVLYTLVVLCTQKGSLTLDYGTLALRVVLSFLPEVIAVIIYICAGIITQSAASKLANYEPEDSSERRHFTTSRA</sequence>
<feature type="transmembrane region" description="Helical" evidence="1">
    <location>
        <begin position="136"/>
        <end position="157"/>
    </location>
</feature>
<dbReference type="EMBL" id="JXNT01000009">
    <property type="protein sequence ID" value="ODM17208.1"/>
    <property type="molecule type" value="Genomic_DNA"/>
</dbReference>
<keyword evidence="1" id="KW-1133">Transmembrane helix</keyword>